<gene>
    <name evidence="9" type="ORF">METZ01_LOCUS232588</name>
</gene>
<dbReference type="InterPro" id="IPR006223">
    <property type="entry name" value="GcvT"/>
</dbReference>
<dbReference type="NCBIfam" id="TIGR00528">
    <property type="entry name" value="gcvT"/>
    <property type="match status" value="1"/>
</dbReference>
<dbReference type="HAMAP" id="MF_00259">
    <property type="entry name" value="GcvT"/>
    <property type="match status" value="1"/>
</dbReference>
<keyword evidence="3" id="KW-0032">Aminotransferase</keyword>
<name>A0A382GXS2_9ZZZZ</name>
<evidence type="ECO:0000256" key="4">
    <source>
        <dbReference type="ARBA" id="ARBA00022679"/>
    </source>
</evidence>
<dbReference type="EMBL" id="UINC01057984">
    <property type="protein sequence ID" value="SVB79734.1"/>
    <property type="molecule type" value="Genomic_DNA"/>
</dbReference>
<evidence type="ECO:0000259" key="8">
    <source>
        <dbReference type="Pfam" id="PF08669"/>
    </source>
</evidence>
<evidence type="ECO:0000256" key="2">
    <source>
        <dbReference type="ARBA" id="ARBA00012616"/>
    </source>
</evidence>
<dbReference type="Pfam" id="PF01571">
    <property type="entry name" value="GCV_T"/>
    <property type="match status" value="1"/>
</dbReference>
<dbReference type="PANTHER" id="PTHR43757">
    <property type="entry name" value="AMINOMETHYLTRANSFERASE"/>
    <property type="match status" value="1"/>
</dbReference>
<dbReference type="Gene3D" id="2.40.30.110">
    <property type="entry name" value="Aminomethyltransferase beta-barrel domains"/>
    <property type="match status" value="1"/>
</dbReference>
<feature type="domain" description="GCVT N-terminal" evidence="7">
    <location>
        <begin position="3"/>
        <end position="256"/>
    </location>
</feature>
<dbReference type="Gene3D" id="3.30.1360.120">
    <property type="entry name" value="Probable tRNA modification gtpase trme, domain 1"/>
    <property type="match status" value="1"/>
</dbReference>
<sequence length="373" mass="40526">MRATLQAAGGRLVDFAGWELPVQFQGIQAEHRLVRESVGLFDVSHMGRVSVSGAGAGCFLDSLLPYDVTRLQAGRMAYTVLCNDDGGAIDDLVVYRLASQDYLLVINASRTTIDLAWIRDHHASHRGLRDVEILERTADEVIIAVQGPKAEDLVAATVSADVRELGFFRCLTPDAHPDWLVSRSGYTGEDGFEIICPAAAAGQLWDALCAGGARPAGLAARDTLRLEAGLCLYGNELSEAATPLEAGLGWTLALDKDTDFPGRDALRCQRQRKVARRLVGLRLLKKGIPRARQDVMEGERSVGEITSGTHSPILNRGIAMAYVDIEAAETGRRLDVLSRGRRLEADVVDLPFVPSRVRRRRAKRSSNTGGNTT</sequence>
<dbReference type="InterPro" id="IPR022903">
    <property type="entry name" value="GcvT_bac"/>
</dbReference>
<evidence type="ECO:0000259" key="7">
    <source>
        <dbReference type="Pfam" id="PF01571"/>
    </source>
</evidence>
<evidence type="ECO:0000313" key="9">
    <source>
        <dbReference type="EMBL" id="SVB79734.1"/>
    </source>
</evidence>
<dbReference type="PANTHER" id="PTHR43757:SF2">
    <property type="entry name" value="AMINOMETHYLTRANSFERASE, MITOCHONDRIAL"/>
    <property type="match status" value="1"/>
</dbReference>
<dbReference type="GO" id="GO:0006546">
    <property type="term" value="P:glycine catabolic process"/>
    <property type="evidence" value="ECO:0007669"/>
    <property type="project" value="InterPro"/>
</dbReference>
<dbReference type="FunFam" id="4.10.1250.10:FF:000001">
    <property type="entry name" value="Aminomethyltransferase"/>
    <property type="match status" value="1"/>
</dbReference>
<organism evidence="9">
    <name type="scientific">marine metagenome</name>
    <dbReference type="NCBI Taxonomy" id="408172"/>
    <lineage>
        <taxon>unclassified sequences</taxon>
        <taxon>metagenomes</taxon>
        <taxon>ecological metagenomes</taxon>
    </lineage>
</organism>
<dbReference type="EC" id="2.1.2.10" evidence="2"/>
<dbReference type="SUPFAM" id="SSF103025">
    <property type="entry name" value="Folate-binding domain"/>
    <property type="match status" value="1"/>
</dbReference>
<comment type="catalytic activity">
    <reaction evidence="6">
        <text>N(6)-[(R)-S(8)-aminomethyldihydrolipoyl]-L-lysyl-[protein] + (6S)-5,6,7,8-tetrahydrofolate = N(6)-[(R)-dihydrolipoyl]-L-lysyl-[protein] + (6R)-5,10-methylene-5,6,7,8-tetrahydrofolate + NH4(+)</text>
        <dbReference type="Rhea" id="RHEA:16945"/>
        <dbReference type="Rhea" id="RHEA-COMP:10475"/>
        <dbReference type="Rhea" id="RHEA-COMP:10492"/>
        <dbReference type="ChEBI" id="CHEBI:15636"/>
        <dbReference type="ChEBI" id="CHEBI:28938"/>
        <dbReference type="ChEBI" id="CHEBI:57453"/>
        <dbReference type="ChEBI" id="CHEBI:83100"/>
        <dbReference type="ChEBI" id="CHEBI:83143"/>
        <dbReference type="EC" id="2.1.2.10"/>
    </reaction>
</comment>
<feature type="domain" description="Aminomethyltransferase C-terminal" evidence="8">
    <location>
        <begin position="276"/>
        <end position="353"/>
    </location>
</feature>
<dbReference type="InterPro" id="IPR006222">
    <property type="entry name" value="GCVT_N"/>
</dbReference>
<evidence type="ECO:0000256" key="5">
    <source>
        <dbReference type="ARBA" id="ARBA00031395"/>
    </source>
</evidence>
<accession>A0A382GXS2</accession>
<dbReference type="SUPFAM" id="SSF101790">
    <property type="entry name" value="Aminomethyltransferase beta-barrel domain"/>
    <property type="match status" value="1"/>
</dbReference>
<reference evidence="9" key="1">
    <citation type="submission" date="2018-05" db="EMBL/GenBank/DDBJ databases">
        <authorList>
            <person name="Lanie J.A."/>
            <person name="Ng W.-L."/>
            <person name="Kazmierczak K.M."/>
            <person name="Andrzejewski T.M."/>
            <person name="Davidsen T.M."/>
            <person name="Wayne K.J."/>
            <person name="Tettelin H."/>
            <person name="Glass J.I."/>
            <person name="Rusch D."/>
            <person name="Podicherti R."/>
            <person name="Tsui H.-C.T."/>
            <person name="Winkler M.E."/>
        </authorList>
    </citation>
    <scope>NUCLEOTIDE SEQUENCE</scope>
</reference>
<dbReference type="InterPro" id="IPR029043">
    <property type="entry name" value="GcvT/YgfZ_C"/>
</dbReference>
<dbReference type="InterPro" id="IPR028896">
    <property type="entry name" value="GcvT/YgfZ/DmdA"/>
</dbReference>
<dbReference type="Gene3D" id="3.30.70.1400">
    <property type="entry name" value="Aminomethyltransferase beta-barrel domains"/>
    <property type="match status" value="1"/>
</dbReference>
<keyword evidence="4" id="KW-0808">Transferase</keyword>
<dbReference type="Pfam" id="PF08669">
    <property type="entry name" value="GCV_T_C"/>
    <property type="match status" value="1"/>
</dbReference>
<evidence type="ECO:0000256" key="3">
    <source>
        <dbReference type="ARBA" id="ARBA00022576"/>
    </source>
</evidence>
<dbReference type="Gene3D" id="4.10.1250.10">
    <property type="entry name" value="Aminomethyltransferase fragment"/>
    <property type="match status" value="1"/>
</dbReference>
<dbReference type="FunFam" id="3.30.70.1400:FF:000001">
    <property type="entry name" value="Aminomethyltransferase"/>
    <property type="match status" value="1"/>
</dbReference>
<dbReference type="GO" id="GO:0005829">
    <property type="term" value="C:cytosol"/>
    <property type="evidence" value="ECO:0007669"/>
    <property type="project" value="TreeGrafter"/>
</dbReference>
<protein>
    <recommendedName>
        <fullName evidence="2">aminomethyltransferase</fullName>
        <ecNumber evidence="2">2.1.2.10</ecNumber>
    </recommendedName>
    <alternativeName>
        <fullName evidence="5">Glycine cleavage system T protein</fullName>
    </alternativeName>
</protein>
<evidence type="ECO:0000256" key="6">
    <source>
        <dbReference type="ARBA" id="ARBA00047665"/>
    </source>
</evidence>
<evidence type="ECO:0000256" key="1">
    <source>
        <dbReference type="ARBA" id="ARBA00008609"/>
    </source>
</evidence>
<dbReference type="FunFam" id="2.40.30.110:FF:000003">
    <property type="entry name" value="Aminomethyltransferase"/>
    <property type="match status" value="1"/>
</dbReference>
<dbReference type="AlphaFoldDB" id="A0A382GXS2"/>
<dbReference type="InterPro" id="IPR013977">
    <property type="entry name" value="GcvT_C"/>
</dbReference>
<comment type="similarity">
    <text evidence="1">Belongs to the GcvT family.</text>
</comment>
<dbReference type="GO" id="GO:0004047">
    <property type="term" value="F:aminomethyltransferase activity"/>
    <property type="evidence" value="ECO:0007669"/>
    <property type="project" value="UniProtKB-EC"/>
</dbReference>
<proteinExistence type="inferred from homology"/>
<dbReference type="NCBIfam" id="NF001567">
    <property type="entry name" value="PRK00389.1"/>
    <property type="match status" value="1"/>
</dbReference>
<dbReference type="GO" id="GO:0005960">
    <property type="term" value="C:glycine cleavage complex"/>
    <property type="evidence" value="ECO:0007669"/>
    <property type="project" value="InterPro"/>
</dbReference>
<dbReference type="GO" id="GO:0008483">
    <property type="term" value="F:transaminase activity"/>
    <property type="evidence" value="ECO:0007669"/>
    <property type="project" value="UniProtKB-KW"/>
</dbReference>
<dbReference type="PIRSF" id="PIRSF006487">
    <property type="entry name" value="GcvT"/>
    <property type="match status" value="1"/>
</dbReference>
<dbReference type="InterPro" id="IPR027266">
    <property type="entry name" value="TrmE/GcvT-like"/>
</dbReference>